<keyword evidence="10" id="KW-0129">CBS domain</keyword>
<dbReference type="GO" id="GO:0102933">
    <property type="term" value="F:GDP-4-dehydro-6-deoxy-D-mannose-4-aminotransferase activity"/>
    <property type="evidence" value="ECO:0007669"/>
    <property type="project" value="UniProtKB-EC"/>
</dbReference>
<dbReference type="InterPro" id="IPR000644">
    <property type="entry name" value="CBS_dom"/>
</dbReference>
<dbReference type="SUPFAM" id="SSF53383">
    <property type="entry name" value="PLP-dependent transferases"/>
    <property type="match status" value="1"/>
</dbReference>
<dbReference type="InterPro" id="IPR015424">
    <property type="entry name" value="PyrdxlP-dep_Trfase"/>
</dbReference>
<dbReference type="RefSeq" id="WP_163284663.1">
    <property type="nucleotide sequence ID" value="NZ_JAAGVY010000011.1"/>
</dbReference>
<evidence type="ECO:0000256" key="9">
    <source>
        <dbReference type="ARBA" id="ARBA00074221"/>
    </source>
</evidence>
<reference evidence="13 14" key="1">
    <citation type="submission" date="2020-02" db="EMBL/GenBank/DDBJ databases">
        <title>Out from the shadows clarifying the taxonomy of the family Cryomorphaceae and related taxa by utilizing the GTDB taxonomic framework.</title>
        <authorList>
            <person name="Bowman J.P."/>
        </authorList>
    </citation>
    <scope>NUCLEOTIDE SEQUENCE [LARGE SCALE GENOMIC DNA]</scope>
    <source>
        <strain evidence="13 14">QSSC 1-22</strain>
    </source>
</reference>
<evidence type="ECO:0000259" key="12">
    <source>
        <dbReference type="PROSITE" id="PS51371"/>
    </source>
</evidence>
<sequence length="483" mass="53044">MEIRDFSIGGDATIRSAMEVLNKTLMGIGFVVDGDGKLTGTVTDGDIRRALLKGHTISDEVGVAMNRNFVSLPMATSNVDILKVLSDKVKVIPLVSESGVLKDYASIRKIRRISVAAPSLGGNELAYVTDCIRTNWISSQGKYVREFEAKFSEYHDGYKALAVSNGTVALHLALVALGIGEGDEVIVPDLTFAASINAILYTGATPVLADVDADSWNIDPEVIERLITPRTKAIMPVHLYGQPCDMQPIIEIAGAHNLLIVEDAAEALGSLYQSRPVGTFGDVATFSFFGNKTITTGEGGMVIFRDEAAYERAAVLRDHGMSKTKRYWHNEVGFNYRLTNLQAAIGVAQMERMDEFVDAKRRIAGLYNEELTKSAHFVLPLGEEVGSKNSYWLYTFLVKADSPFSRDELIAFLAANGIESRPVFYPLHEMPPYTQYGKASELSRSIAISKTGISLPSSPILEKEEVKFICERILYYAAHYKNS</sequence>
<organism evidence="13 14">
    <name type="scientific">Cryomorpha ignava</name>
    <dbReference type="NCBI Taxonomy" id="101383"/>
    <lineage>
        <taxon>Bacteria</taxon>
        <taxon>Pseudomonadati</taxon>
        <taxon>Bacteroidota</taxon>
        <taxon>Flavobacteriia</taxon>
        <taxon>Flavobacteriales</taxon>
        <taxon>Cryomorphaceae</taxon>
        <taxon>Cryomorpha</taxon>
    </lineage>
</organism>
<comment type="cofactor">
    <cofactor evidence="1">
        <name>pyridoxal 5'-phosphate</name>
        <dbReference type="ChEBI" id="CHEBI:597326"/>
    </cofactor>
</comment>
<dbReference type="CDD" id="cd00616">
    <property type="entry name" value="AHBA_syn"/>
    <property type="match status" value="1"/>
</dbReference>
<protein>
    <recommendedName>
        <fullName evidence="9">GDP-perosamine synthase</fullName>
        <ecNumber evidence="8">2.6.1.102</ecNumber>
    </recommendedName>
</protein>
<dbReference type="FunFam" id="3.40.640.10:FF:000090">
    <property type="entry name" value="Pyridoxal phosphate-dependent aminotransferase"/>
    <property type="match status" value="1"/>
</dbReference>
<dbReference type="InterPro" id="IPR046342">
    <property type="entry name" value="CBS_dom_sf"/>
</dbReference>
<dbReference type="Pfam" id="PF01041">
    <property type="entry name" value="DegT_DnrJ_EryC1"/>
    <property type="match status" value="1"/>
</dbReference>
<evidence type="ECO:0000313" key="14">
    <source>
        <dbReference type="Proteomes" id="UP000486602"/>
    </source>
</evidence>
<dbReference type="InterPro" id="IPR015421">
    <property type="entry name" value="PyrdxlP-dep_Trfase_major"/>
</dbReference>
<comment type="catalytic activity">
    <reaction evidence="7">
        <text>GDP-alpha-D-perosamine + 2-oxoglutarate = GDP-4-dehydro-alpha-D-rhamnose + L-glutamate</text>
        <dbReference type="Rhea" id="RHEA:36779"/>
        <dbReference type="ChEBI" id="CHEBI:16810"/>
        <dbReference type="ChEBI" id="CHEBI:29985"/>
        <dbReference type="ChEBI" id="CHEBI:57964"/>
        <dbReference type="ChEBI" id="CHEBI:73996"/>
        <dbReference type="EC" id="2.6.1.102"/>
    </reaction>
</comment>
<dbReference type="PANTHER" id="PTHR30244:SF34">
    <property type="entry name" value="DTDP-4-AMINO-4,6-DIDEOXYGALACTOSE TRANSAMINASE"/>
    <property type="match status" value="1"/>
</dbReference>
<dbReference type="Proteomes" id="UP000486602">
    <property type="component" value="Unassembled WGS sequence"/>
</dbReference>
<dbReference type="GO" id="GO:0000271">
    <property type="term" value="P:polysaccharide biosynthetic process"/>
    <property type="evidence" value="ECO:0007669"/>
    <property type="project" value="TreeGrafter"/>
</dbReference>
<proteinExistence type="inferred from homology"/>
<dbReference type="InterPro" id="IPR000653">
    <property type="entry name" value="DegT/StrS_aminotransferase"/>
</dbReference>
<evidence type="ECO:0000256" key="5">
    <source>
        <dbReference type="ARBA" id="ARBA00022898"/>
    </source>
</evidence>
<dbReference type="EMBL" id="JAAGVY010000011">
    <property type="protein sequence ID" value="NEN23434.1"/>
    <property type="molecule type" value="Genomic_DNA"/>
</dbReference>
<dbReference type="InterPro" id="IPR015422">
    <property type="entry name" value="PyrdxlP-dep_Trfase_small"/>
</dbReference>
<comment type="similarity">
    <text evidence="6 11">Belongs to the DegT/DnrJ/EryC1 family.</text>
</comment>
<evidence type="ECO:0000313" key="13">
    <source>
        <dbReference type="EMBL" id="NEN23434.1"/>
    </source>
</evidence>
<evidence type="ECO:0000256" key="4">
    <source>
        <dbReference type="ARBA" id="ARBA00022679"/>
    </source>
</evidence>
<dbReference type="EC" id="2.6.1.102" evidence="8"/>
<gene>
    <name evidence="13" type="ORF">G3O08_07965</name>
</gene>
<keyword evidence="14" id="KW-1185">Reference proteome</keyword>
<evidence type="ECO:0000256" key="3">
    <source>
        <dbReference type="ARBA" id="ARBA00022576"/>
    </source>
</evidence>
<comment type="pathway">
    <text evidence="2">Bacterial outer membrane biogenesis; LPS O-antigen biosynthesis.</text>
</comment>
<evidence type="ECO:0000256" key="11">
    <source>
        <dbReference type="RuleBase" id="RU004508"/>
    </source>
</evidence>
<dbReference type="GO" id="GO:0030170">
    <property type="term" value="F:pyridoxal phosphate binding"/>
    <property type="evidence" value="ECO:0007669"/>
    <property type="project" value="TreeGrafter"/>
</dbReference>
<keyword evidence="4 13" id="KW-0808">Transferase</keyword>
<dbReference type="Gene3D" id="3.40.640.10">
    <property type="entry name" value="Type I PLP-dependent aspartate aminotransferase-like (Major domain)"/>
    <property type="match status" value="1"/>
</dbReference>
<accession>A0A7K3WPK7</accession>
<evidence type="ECO:0000256" key="8">
    <source>
        <dbReference type="ARBA" id="ARBA00066317"/>
    </source>
</evidence>
<dbReference type="Gene3D" id="3.90.1150.10">
    <property type="entry name" value="Aspartate Aminotransferase, domain 1"/>
    <property type="match status" value="1"/>
</dbReference>
<evidence type="ECO:0000256" key="10">
    <source>
        <dbReference type="PROSITE-ProRule" id="PRU00703"/>
    </source>
</evidence>
<evidence type="ECO:0000256" key="6">
    <source>
        <dbReference type="ARBA" id="ARBA00037999"/>
    </source>
</evidence>
<dbReference type="AlphaFoldDB" id="A0A7K3WPK7"/>
<dbReference type="SUPFAM" id="SSF54631">
    <property type="entry name" value="CBS-domain pair"/>
    <property type="match status" value="1"/>
</dbReference>
<dbReference type="Pfam" id="PF00571">
    <property type="entry name" value="CBS"/>
    <property type="match status" value="1"/>
</dbReference>
<dbReference type="PROSITE" id="PS51371">
    <property type="entry name" value="CBS"/>
    <property type="match status" value="1"/>
</dbReference>
<evidence type="ECO:0000256" key="1">
    <source>
        <dbReference type="ARBA" id="ARBA00001933"/>
    </source>
</evidence>
<name>A0A7K3WPK7_9FLAO</name>
<dbReference type="PANTHER" id="PTHR30244">
    <property type="entry name" value="TRANSAMINASE"/>
    <property type="match status" value="1"/>
</dbReference>
<evidence type="ECO:0000256" key="2">
    <source>
        <dbReference type="ARBA" id="ARBA00005125"/>
    </source>
</evidence>
<evidence type="ECO:0000256" key="7">
    <source>
        <dbReference type="ARBA" id="ARBA00051587"/>
    </source>
</evidence>
<comment type="caution">
    <text evidence="13">The sequence shown here is derived from an EMBL/GenBank/DDBJ whole genome shotgun (WGS) entry which is preliminary data.</text>
</comment>
<keyword evidence="3 13" id="KW-0032">Aminotransferase</keyword>
<keyword evidence="5 11" id="KW-0663">Pyridoxal phosphate</keyword>
<feature type="domain" description="CBS" evidence="12">
    <location>
        <begin position="1"/>
        <end position="60"/>
    </location>
</feature>
<dbReference type="Gene3D" id="3.10.580.10">
    <property type="entry name" value="CBS-domain"/>
    <property type="match status" value="1"/>
</dbReference>